<accession>A0AAV7F1J1</accession>
<evidence type="ECO:0000256" key="1">
    <source>
        <dbReference type="SAM" id="MobiDB-lite"/>
    </source>
</evidence>
<name>A0AAV7F1J1_ARIFI</name>
<gene>
    <name evidence="2" type="ORF">H6P81_007443</name>
</gene>
<keyword evidence="3" id="KW-1185">Reference proteome</keyword>
<dbReference type="EMBL" id="JAINDJ010000003">
    <property type="protein sequence ID" value="KAG9454539.1"/>
    <property type="molecule type" value="Genomic_DNA"/>
</dbReference>
<dbReference type="PANTHER" id="PTHR33641:SF15">
    <property type="entry name" value="AVR9_CF-9 RAPIDLY ELICITED PROTEIN"/>
    <property type="match status" value="1"/>
</dbReference>
<dbReference type="AlphaFoldDB" id="A0AAV7F1J1"/>
<proteinExistence type="predicted"/>
<feature type="region of interest" description="Disordered" evidence="1">
    <location>
        <begin position="37"/>
        <end position="60"/>
    </location>
</feature>
<sequence length="82" mass="9109">MPNSASVSAGFSGHEGWFGFFEKKGYKPAESTSYRGSWVKTEKDDKKASSAPQKNIDTVHKKVPRFAPELDGLHCFETVVPF</sequence>
<organism evidence="2 3">
    <name type="scientific">Aristolochia fimbriata</name>
    <name type="common">White veined hardy Dutchman's pipe vine</name>
    <dbReference type="NCBI Taxonomy" id="158543"/>
    <lineage>
        <taxon>Eukaryota</taxon>
        <taxon>Viridiplantae</taxon>
        <taxon>Streptophyta</taxon>
        <taxon>Embryophyta</taxon>
        <taxon>Tracheophyta</taxon>
        <taxon>Spermatophyta</taxon>
        <taxon>Magnoliopsida</taxon>
        <taxon>Magnoliidae</taxon>
        <taxon>Piperales</taxon>
        <taxon>Aristolochiaceae</taxon>
        <taxon>Aristolochia</taxon>
    </lineage>
</organism>
<evidence type="ECO:0000313" key="2">
    <source>
        <dbReference type="EMBL" id="KAG9454539.1"/>
    </source>
</evidence>
<evidence type="ECO:0000313" key="3">
    <source>
        <dbReference type="Proteomes" id="UP000825729"/>
    </source>
</evidence>
<comment type="caution">
    <text evidence="2">The sequence shown here is derived from an EMBL/GenBank/DDBJ whole genome shotgun (WGS) entry which is preliminary data.</text>
</comment>
<reference evidence="2 3" key="1">
    <citation type="submission" date="2021-07" db="EMBL/GenBank/DDBJ databases">
        <title>The Aristolochia fimbriata genome: insights into angiosperm evolution, floral development and chemical biosynthesis.</title>
        <authorList>
            <person name="Jiao Y."/>
        </authorList>
    </citation>
    <scope>NUCLEOTIDE SEQUENCE [LARGE SCALE GENOMIC DNA]</scope>
    <source>
        <strain evidence="2">IBCAS-2021</strain>
        <tissue evidence="2">Leaf</tissue>
    </source>
</reference>
<dbReference type="PANTHER" id="PTHR33641">
    <property type="entry name" value="OS06G0133500 PROTEIN"/>
    <property type="match status" value="1"/>
</dbReference>
<protein>
    <submittedName>
        <fullName evidence="2">Uncharacterized protein</fullName>
    </submittedName>
</protein>
<dbReference type="Proteomes" id="UP000825729">
    <property type="component" value="Unassembled WGS sequence"/>
</dbReference>